<accession>A0A378TWN3</accession>
<proteinExistence type="predicted"/>
<evidence type="ECO:0000313" key="2">
    <source>
        <dbReference type="Proteomes" id="UP000254437"/>
    </source>
</evidence>
<dbReference type="RefSeq" id="WP_258556962.1">
    <property type="nucleotide sequence ID" value="NZ_UGQU01000004.1"/>
</dbReference>
<reference evidence="1 2" key="1">
    <citation type="submission" date="2018-06" db="EMBL/GenBank/DDBJ databases">
        <authorList>
            <consortium name="Pathogen Informatics"/>
            <person name="Doyle S."/>
        </authorList>
    </citation>
    <scope>NUCLEOTIDE SEQUENCE [LARGE SCALE GENOMIC DNA]</scope>
    <source>
        <strain evidence="1 2">NCTC10359</strain>
    </source>
</reference>
<sequence length="43" mass="4668">MLDIAKFNEILDELHADSAEIEASALITDDGITPAHGCERRAD</sequence>
<dbReference type="EMBL" id="UGQU01000004">
    <property type="protein sequence ID" value="STZ64163.1"/>
    <property type="molecule type" value="Genomic_DNA"/>
</dbReference>
<evidence type="ECO:0000313" key="1">
    <source>
        <dbReference type="EMBL" id="STZ64163.1"/>
    </source>
</evidence>
<protein>
    <submittedName>
        <fullName evidence="1">Uncharacterized protein</fullName>
    </submittedName>
</protein>
<organism evidence="1 2">
    <name type="scientific">Moraxella lacunata</name>
    <dbReference type="NCBI Taxonomy" id="477"/>
    <lineage>
        <taxon>Bacteria</taxon>
        <taxon>Pseudomonadati</taxon>
        <taxon>Pseudomonadota</taxon>
        <taxon>Gammaproteobacteria</taxon>
        <taxon>Moraxellales</taxon>
        <taxon>Moraxellaceae</taxon>
        <taxon>Moraxella</taxon>
    </lineage>
</organism>
<dbReference type="Proteomes" id="UP000254437">
    <property type="component" value="Unassembled WGS sequence"/>
</dbReference>
<gene>
    <name evidence="1" type="ORF">NCTC10359_02611</name>
</gene>
<name>A0A378TWN3_MORLA</name>
<dbReference type="AlphaFoldDB" id="A0A378TWN3"/>